<feature type="compositionally biased region" description="Basic and acidic residues" evidence="8">
    <location>
        <begin position="212"/>
        <end position="224"/>
    </location>
</feature>
<dbReference type="GeneTree" id="ENSGT01030000234550"/>
<feature type="transmembrane region" description="Helical" evidence="9">
    <location>
        <begin position="149"/>
        <end position="171"/>
    </location>
</feature>
<dbReference type="GO" id="GO:0017153">
    <property type="term" value="F:sodium:dicarboxylate symporter activity"/>
    <property type="evidence" value="ECO:0007669"/>
    <property type="project" value="Ensembl"/>
</dbReference>
<keyword evidence="3 9" id="KW-0812">Transmembrane</keyword>
<dbReference type="GO" id="GO:0071285">
    <property type="term" value="P:cellular response to lithium ion"/>
    <property type="evidence" value="ECO:0007669"/>
    <property type="project" value="Ensembl"/>
</dbReference>
<feature type="region of interest" description="Disordered" evidence="8">
    <location>
        <begin position="210"/>
        <end position="240"/>
    </location>
</feature>
<comment type="subcellular location">
    <subcellularLocation>
        <location evidence="1">Membrane</location>
        <topology evidence="1">Multi-pass membrane protein</topology>
    </subcellularLocation>
</comment>
<evidence type="ECO:0000256" key="9">
    <source>
        <dbReference type="SAM" id="Phobius"/>
    </source>
</evidence>
<reference evidence="10" key="1">
    <citation type="submission" date="2025-08" db="UniProtKB">
        <authorList>
            <consortium name="Ensembl"/>
        </authorList>
    </citation>
    <scope>IDENTIFICATION</scope>
</reference>
<feature type="transmembrane region" description="Helical" evidence="9">
    <location>
        <begin position="483"/>
        <end position="499"/>
    </location>
</feature>
<dbReference type="AlphaFoldDB" id="A0A8C6D1G0"/>
<feature type="transmembrane region" description="Helical" evidence="9">
    <location>
        <begin position="511"/>
        <end position="530"/>
    </location>
</feature>
<feature type="transmembrane region" description="Helical" evidence="9">
    <location>
        <begin position="120"/>
        <end position="137"/>
    </location>
</feature>
<feature type="transmembrane region" description="Helical" evidence="9">
    <location>
        <begin position="356"/>
        <end position="375"/>
    </location>
</feature>
<dbReference type="PANTHER" id="PTHR10283">
    <property type="entry name" value="SOLUTE CARRIER FAMILY 13 MEMBER"/>
    <property type="match status" value="1"/>
</dbReference>
<name>A0A8C6D1G0_MOSMO</name>
<accession>A0A8C6D1G0</accession>
<reference evidence="10" key="2">
    <citation type="submission" date="2025-09" db="UniProtKB">
        <authorList>
            <consortium name="Ensembl"/>
        </authorList>
    </citation>
    <scope>IDENTIFICATION</scope>
</reference>
<proteinExistence type="inferred from homology"/>
<dbReference type="Proteomes" id="UP000694544">
    <property type="component" value="Unplaced"/>
</dbReference>
<dbReference type="InterPro" id="IPR001898">
    <property type="entry name" value="SLC13A/DASS"/>
</dbReference>
<dbReference type="PANTHER" id="PTHR10283:SF82">
    <property type="entry name" value="SOLUTE CARRIER FAMILY 13 MEMBER 2"/>
    <property type="match status" value="1"/>
</dbReference>
<keyword evidence="7" id="KW-0406">Ion transport</keyword>
<feature type="transmembrane region" description="Helical" evidence="9">
    <location>
        <begin position="570"/>
        <end position="589"/>
    </location>
</feature>
<organism evidence="10 11">
    <name type="scientific">Moschus moschiferus</name>
    <name type="common">Siberian musk deer</name>
    <name type="synonym">Moschus sibiricus</name>
    <dbReference type="NCBI Taxonomy" id="68415"/>
    <lineage>
        <taxon>Eukaryota</taxon>
        <taxon>Metazoa</taxon>
        <taxon>Chordata</taxon>
        <taxon>Craniata</taxon>
        <taxon>Vertebrata</taxon>
        <taxon>Euteleostomi</taxon>
        <taxon>Mammalia</taxon>
        <taxon>Eutheria</taxon>
        <taxon>Laurasiatheria</taxon>
        <taxon>Artiodactyla</taxon>
        <taxon>Ruminantia</taxon>
        <taxon>Pecora</taxon>
        <taxon>Moschidae</taxon>
        <taxon>Moschus</taxon>
    </lineage>
</organism>
<sequence length="621" mass="67987">MATCWQGLWAYRFYLIVFFLPIFLLPLPILVPTKEAYCAYTIILMALLWCTEALPLAVTAFLPVIMFPMMGIMTASTIQRPFPFGSKSPGNSLLAEIAVSAPCPVPACQVSLEYLKDTNILFIGGMMVALAVENWNLHKRIALRMLLIIGVRPALLILGFMLVTAFLSMWISNTATTAMMVPIAHAVLEQLHKVPTDRDVEEGRNNPAFELQEQKEETKLDNKQDCPFPPTPSESKTQRNKEQLRFSQGLSLCVCYSASIGGIATLTGTTPNLVLQGQVNSLFPRNGNVVNFASWFSFAFPAMIILLLFSWVWLQVLFLGFDFRKNFGLAEQSRNQEQAAFEVIRREHKLLGPMSFAEKAVTLLFVLLVVLWFTREPGFFTGWGNLAFSNENGKSMTSDGTVAILIAVIMFIVPSKIPGLTQKPGNPGKLKAPPALLTWDIVKKKMPWNIVILLGGGFALAKGSEESGLSKWLGDKLTPLESVPPAAIAFIICLLIAIFTECASNVATTTLFLPILASMSQAICIHPLYVMLPCTLASSLAFMLPVATPPNAIAFSFGGLRVTDMARAGFMLNVIGVLVITLAINSWSIPMFDLHSFPSWAQSNTTGLCGVSQANVTTSSP</sequence>
<feature type="transmembrane region" description="Helical" evidence="9">
    <location>
        <begin position="292"/>
        <end position="314"/>
    </location>
</feature>
<evidence type="ECO:0000256" key="7">
    <source>
        <dbReference type="ARBA" id="ARBA00023201"/>
    </source>
</evidence>
<dbReference type="CDD" id="cd01115">
    <property type="entry name" value="SLC13_permease"/>
    <property type="match status" value="1"/>
</dbReference>
<dbReference type="GO" id="GO:0015141">
    <property type="term" value="F:succinate transmembrane transporter activity"/>
    <property type="evidence" value="ECO:0007669"/>
    <property type="project" value="Ensembl"/>
</dbReference>
<keyword evidence="7" id="KW-0739">Sodium transport</keyword>
<keyword evidence="4 9" id="KW-1133">Transmembrane helix</keyword>
<feature type="transmembrane region" description="Helical" evidence="9">
    <location>
        <begin position="12"/>
        <end position="31"/>
    </location>
</feature>
<comment type="similarity">
    <text evidence="2">Belongs to the SLC13A/DASS transporter (TC 2.A.47) family. NADC subfamily.</text>
</comment>
<evidence type="ECO:0000256" key="8">
    <source>
        <dbReference type="SAM" id="MobiDB-lite"/>
    </source>
</evidence>
<dbReference type="Ensembl" id="ENSMMST00000010303.1">
    <property type="protein sequence ID" value="ENSMMSP00000009300.1"/>
    <property type="gene ID" value="ENSMMSG00000007111.1"/>
</dbReference>
<evidence type="ECO:0000256" key="1">
    <source>
        <dbReference type="ARBA" id="ARBA00004141"/>
    </source>
</evidence>
<keyword evidence="5" id="KW-0915">Sodium</keyword>
<keyword evidence="11" id="KW-1185">Reference proteome</keyword>
<dbReference type="GO" id="GO:0015138">
    <property type="term" value="F:fumarate transmembrane transporter activity"/>
    <property type="evidence" value="ECO:0007669"/>
    <property type="project" value="Ensembl"/>
</dbReference>
<feature type="transmembrane region" description="Helical" evidence="9">
    <location>
        <begin position="395"/>
        <end position="413"/>
    </location>
</feature>
<evidence type="ECO:0000256" key="6">
    <source>
        <dbReference type="ARBA" id="ARBA00023136"/>
    </source>
</evidence>
<evidence type="ECO:0000256" key="4">
    <source>
        <dbReference type="ARBA" id="ARBA00022989"/>
    </source>
</evidence>
<gene>
    <name evidence="10" type="primary">SLC13A2</name>
</gene>
<evidence type="ECO:0000256" key="2">
    <source>
        <dbReference type="ARBA" id="ARBA00006772"/>
    </source>
</evidence>
<keyword evidence="7" id="KW-0813">Transport</keyword>
<dbReference type="GO" id="GO:0016324">
    <property type="term" value="C:apical plasma membrane"/>
    <property type="evidence" value="ECO:0007669"/>
    <property type="project" value="Ensembl"/>
</dbReference>
<dbReference type="Pfam" id="PF00939">
    <property type="entry name" value="Na_sulph_symp"/>
    <property type="match status" value="1"/>
</dbReference>
<keyword evidence="6 9" id="KW-0472">Membrane</keyword>
<feature type="transmembrane region" description="Helical" evidence="9">
    <location>
        <begin position="536"/>
        <end position="558"/>
    </location>
</feature>
<feature type="transmembrane region" description="Helical" evidence="9">
    <location>
        <begin position="43"/>
        <end position="66"/>
    </location>
</feature>
<protein>
    <submittedName>
        <fullName evidence="10">Solute carrier family 13 member 2</fullName>
    </submittedName>
</protein>
<evidence type="ECO:0000313" key="11">
    <source>
        <dbReference type="Proteomes" id="UP000694544"/>
    </source>
</evidence>
<evidence type="ECO:0000256" key="3">
    <source>
        <dbReference type="ARBA" id="ARBA00022692"/>
    </source>
</evidence>
<evidence type="ECO:0000313" key="10">
    <source>
        <dbReference type="Ensembl" id="ENSMMSP00000009300.1"/>
    </source>
</evidence>
<evidence type="ECO:0000256" key="5">
    <source>
        <dbReference type="ARBA" id="ARBA00023053"/>
    </source>
</evidence>
<dbReference type="GO" id="GO:0015139">
    <property type="term" value="F:alpha-ketoglutarate transmembrane transporter activity"/>
    <property type="evidence" value="ECO:0007669"/>
    <property type="project" value="Ensembl"/>
</dbReference>